<sequence>MEAALLEQKSRRELLDYILASGSRTREKIAEAERLLSAIKGKVESEPVLKELLGNVTETLWVPDPPLPSSAEEVGRRLEDYEKQLDGLIVKLRAILEAVEHVGKLAPRVRELESRLSSWAAALRDVNPPLYSELSRFASRSSRVLSGLSALNLDKAADVLSSLVKEGEQLEARARAEYSKAVRLMLSELEAVQELIHKALHVVMPHERLELEESEKKLLEIARELSSAKLTPVPLNPPQVYAELGRVKKLASEKLAGALSPLEARVLEAYSRLASSAEARLFMLHEVVELVSRRAETSLPETLSALYELSRKGLIKLFAKLA</sequence>
<name>A0A7C4D1Y7_THEPE</name>
<dbReference type="AlphaFoldDB" id="A0A7C4D1Y7"/>
<proteinExistence type="predicted"/>
<organism evidence="2">
    <name type="scientific">Thermofilum pendens</name>
    <dbReference type="NCBI Taxonomy" id="2269"/>
    <lineage>
        <taxon>Archaea</taxon>
        <taxon>Thermoproteota</taxon>
        <taxon>Thermoprotei</taxon>
        <taxon>Thermofilales</taxon>
        <taxon>Thermofilaceae</taxon>
        <taxon>Thermofilum</taxon>
    </lineage>
</organism>
<keyword evidence="1" id="KW-0175">Coiled coil</keyword>
<comment type="caution">
    <text evidence="2">The sequence shown here is derived from an EMBL/GenBank/DDBJ whole genome shotgun (WGS) entry which is preliminary data.</text>
</comment>
<protein>
    <submittedName>
        <fullName evidence="2">Uncharacterized protein</fullName>
    </submittedName>
</protein>
<gene>
    <name evidence="2" type="ORF">ENU21_02745</name>
</gene>
<evidence type="ECO:0000313" key="2">
    <source>
        <dbReference type="EMBL" id="HGM46660.1"/>
    </source>
</evidence>
<reference evidence="2" key="1">
    <citation type="journal article" date="2020" name="mSystems">
        <title>Genome- and Community-Level Interaction Insights into Carbon Utilization and Element Cycling Functions of Hydrothermarchaeota in Hydrothermal Sediment.</title>
        <authorList>
            <person name="Zhou Z."/>
            <person name="Liu Y."/>
            <person name="Xu W."/>
            <person name="Pan J."/>
            <person name="Luo Z.H."/>
            <person name="Li M."/>
        </authorList>
    </citation>
    <scope>NUCLEOTIDE SEQUENCE</scope>
    <source>
        <strain evidence="2">SpSt-649</strain>
    </source>
</reference>
<evidence type="ECO:0000256" key="1">
    <source>
        <dbReference type="SAM" id="Coils"/>
    </source>
</evidence>
<feature type="coiled-coil region" evidence="1">
    <location>
        <begin position="71"/>
        <end position="98"/>
    </location>
</feature>
<dbReference type="EMBL" id="DTBQ01000078">
    <property type="protein sequence ID" value="HGM46660.1"/>
    <property type="molecule type" value="Genomic_DNA"/>
</dbReference>
<accession>A0A7C4D1Y7</accession>